<reference evidence="1 2" key="1">
    <citation type="submission" date="2024-10" db="EMBL/GenBank/DDBJ databases">
        <title>The Natural Products Discovery Center: Release of the First 8490 Sequenced Strains for Exploring Actinobacteria Biosynthetic Diversity.</title>
        <authorList>
            <person name="Kalkreuter E."/>
            <person name="Kautsar S.A."/>
            <person name="Yang D."/>
            <person name="Bader C.D."/>
            <person name="Teijaro C.N."/>
            <person name="Fluegel L."/>
            <person name="Davis C.M."/>
            <person name="Simpson J.R."/>
            <person name="Lauterbach L."/>
            <person name="Steele A.D."/>
            <person name="Gui C."/>
            <person name="Meng S."/>
            <person name="Li G."/>
            <person name="Viehrig K."/>
            <person name="Ye F."/>
            <person name="Su P."/>
            <person name="Kiefer A.F."/>
            <person name="Nichols A."/>
            <person name="Cepeda A.J."/>
            <person name="Yan W."/>
            <person name="Fan B."/>
            <person name="Jiang Y."/>
            <person name="Adhikari A."/>
            <person name="Zheng C.-J."/>
            <person name="Schuster L."/>
            <person name="Cowan T.M."/>
            <person name="Smanski M.J."/>
            <person name="Chevrette M.G."/>
            <person name="De Carvalho L.P.S."/>
            <person name="Shen B."/>
        </authorList>
    </citation>
    <scope>NUCLEOTIDE SEQUENCE [LARGE SCALE GENOMIC DNA]</scope>
    <source>
        <strain evidence="1 2">NPDC007147</strain>
    </source>
</reference>
<sequence length="67" mass="6847">MATRATPHRLTGCATGEVLGVVVGAAAGPRNAATAPVSPTLAFAVTVPVNRWMIGRGRGHAVVHAYR</sequence>
<proteinExistence type="predicted"/>
<name>A0ABW6KZZ1_9ACTN</name>
<gene>
    <name evidence="1" type="ORF">ACFYNZ_28890</name>
</gene>
<evidence type="ECO:0000313" key="1">
    <source>
        <dbReference type="EMBL" id="MFE9173436.1"/>
    </source>
</evidence>
<accession>A0ABW6KZZ1</accession>
<dbReference type="RefSeq" id="WP_388352087.1">
    <property type="nucleotide sequence ID" value="NZ_JBIAFJ010000034.1"/>
</dbReference>
<dbReference type="EMBL" id="JBIAFJ010000034">
    <property type="protein sequence ID" value="MFE9173436.1"/>
    <property type="molecule type" value="Genomic_DNA"/>
</dbReference>
<keyword evidence="2" id="KW-1185">Reference proteome</keyword>
<dbReference type="Proteomes" id="UP001601197">
    <property type="component" value="Unassembled WGS sequence"/>
</dbReference>
<organism evidence="1 2">
    <name type="scientific">Streptomyces kebangsaanensis</name>
    <dbReference type="NCBI Taxonomy" id="864058"/>
    <lineage>
        <taxon>Bacteria</taxon>
        <taxon>Bacillati</taxon>
        <taxon>Actinomycetota</taxon>
        <taxon>Actinomycetes</taxon>
        <taxon>Kitasatosporales</taxon>
        <taxon>Streptomycetaceae</taxon>
        <taxon>Streptomyces</taxon>
    </lineage>
</organism>
<protein>
    <submittedName>
        <fullName evidence="1">Uncharacterized protein</fullName>
    </submittedName>
</protein>
<evidence type="ECO:0000313" key="2">
    <source>
        <dbReference type="Proteomes" id="UP001601197"/>
    </source>
</evidence>
<comment type="caution">
    <text evidence="1">The sequence shown here is derived from an EMBL/GenBank/DDBJ whole genome shotgun (WGS) entry which is preliminary data.</text>
</comment>